<organism evidence="2 3">
    <name type="scientific">Candidatus Magasanikbacteria bacterium RIFOXYD1_FULL_40_23</name>
    <dbReference type="NCBI Taxonomy" id="1798705"/>
    <lineage>
        <taxon>Bacteria</taxon>
        <taxon>Candidatus Magasanikiibacteriota</taxon>
    </lineage>
</organism>
<dbReference type="PANTHER" id="PTHR41386:SF1">
    <property type="entry name" value="MEMBRANE PROTEIN"/>
    <property type="match status" value="1"/>
</dbReference>
<dbReference type="Proteomes" id="UP000176634">
    <property type="component" value="Unassembled WGS sequence"/>
</dbReference>
<sequence length="152" mass="17638">MFRTKLEKNKSPVDRCADFLRNSFGTVWFLVINAIVFAVWIIINSGFIPNLPVFDPYPYGLLTTAVSLEAIFLSVIVLISQNRASQIDDLREEIDLQINIKAEHEVTRIINMLDEIHDHLGLPIEDDKELKRMKEKTNINTIQNEVMRENRK</sequence>
<dbReference type="STRING" id="1798705.A2563_03850"/>
<evidence type="ECO:0008006" key="4">
    <source>
        <dbReference type="Google" id="ProtNLM"/>
    </source>
</evidence>
<dbReference type="PANTHER" id="PTHR41386">
    <property type="entry name" value="INTEGRAL MEMBRANE PROTEIN-RELATED"/>
    <property type="match status" value="1"/>
</dbReference>
<evidence type="ECO:0000313" key="3">
    <source>
        <dbReference type="Proteomes" id="UP000176634"/>
    </source>
</evidence>
<dbReference type="InterPro" id="IPR010406">
    <property type="entry name" value="DUF1003"/>
</dbReference>
<comment type="caution">
    <text evidence="2">The sequence shown here is derived from an EMBL/GenBank/DDBJ whole genome shotgun (WGS) entry which is preliminary data.</text>
</comment>
<gene>
    <name evidence="2" type="ORF">A2563_03850</name>
</gene>
<dbReference type="EMBL" id="MFRA01000005">
    <property type="protein sequence ID" value="OGH92775.1"/>
    <property type="molecule type" value="Genomic_DNA"/>
</dbReference>
<reference evidence="2 3" key="1">
    <citation type="journal article" date="2016" name="Nat. Commun.">
        <title>Thousands of microbial genomes shed light on interconnected biogeochemical processes in an aquifer system.</title>
        <authorList>
            <person name="Anantharaman K."/>
            <person name="Brown C.T."/>
            <person name="Hug L.A."/>
            <person name="Sharon I."/>
            <person name="Castelle C.J."/>
            <person name="Probst A.J."/>
            <person name="Thomas B.C."/>
            <person name="Singh A."/>
            <person name="Wilkins M.J."/>
            <person name="Karaoz U."/>
            <person name="Brodie E.L."/>
            <person name="Williams K.H."/>
            <person name="Hubbard S.S."/>
            <person name="Banfield J.F."/>
        </authorList>
    </citation>
    <scope>NUCLEOTIDE SEQUENCE [LARGE SCALE GENOMIC DNA]</scope>
</reference>
<keyword evidence="1" id="KW-0812">Transmembrane</keyword>
<keyword evidence="1" id="KW-1133">Transmembrane helix</keyword>
<keyword evidence="1" id="KW-0472">Membrane</keyword>
<evidence type="ECO:0000313" key="2">
    <source>
        <dbReference type="EMBL" id="OGH92775.1"/>
    </source>
</evidence>
<proteinExistence type="predicted"/>
<accession>A0A1F6P9B4</accession>
<feature type="transmembrane region" description="Helical" evidence="1">
    <location>
        <begin position="59"/>
        <end position="79"/>
    </location>
</feature>
<name>A0A1F6P9B4_9BACT</name>
<evidence type="ECO:0000256" key="1">
    <source>
        <dbReference type="SAM" id="Phobius"/>
    </source>
</evidence>
<protein>
    <recommendedName>
        <fullName evidence="4">DUF1003 domain-containing protein</fullName>
    </recommendedName>
</protein>
<feature type="transmembrane region" description="Helical" evidence="1">
    <location>
        <begin position="27"/>
        <end position="47"/>
    </location>
</feature>
<dbReference type="AlphaFoldDB" id="A0A1F6P9B4"/>
<dbReference type="Pfam" id="PF06210">
    <property type="entry name" value="DUF1003"/>
    <property type="match status" value="1"/>
</dbReference>